<gene>
    <name evidence="3" type="ORF">I4641_02630</name>
</gene>
<keyword evidence="1" id="KW-0812">Transmembrane</keyword>
<keyword evidence="1" id="KW-1133">Transmembrane helix</keyword>
<dbReference type="InterPro" id="IPR052753">
    <property type="entry name" value="Rbr2/Nigerythrin"/>
</dbReference>
<dbReference type="AlphaFoldDB" id="A0A964BM10"/>
<evidence type="ECO:0000313" key="3">
    <source>
        <dbReference type="EMBL" id="MCC0175878.1"/>
    </source>
</evidence>
<sequence>MTEDSEFDSIVQKVEIWTVITSLVILFLVYFSRSRPPKVQAEDSLKGKASPTLDNLQEAYNSEANSHVMYLNFAEKAREEGYKDLALLFKTLAGAEKIHLDNHARVIKAMGAAPEKIMIVPQVASTVDQEVETTDNLSTLVQHDLNNSVNGESDERQMYAQFIKQAKLDNNSAALETFETALVAEHKHSQILGQVKGNLDDWKLADHQLYVCQLTGEIFDSHPGLEACSPK</sequence>
<name>A0A964BM10_9CYAN</name>
<protein>
    <submittedName>
        <fullName evidence="3">Rubrerythrin</fullName>
    </submittedName>
</protein>
<feature type="domain" description="Ferritin-like diiron" evidence="2">
    <location>
        <begin position="46"/>
        <end position="203"/>
    </location>
</feature>
<dbReference type="RefSeq" id="WP_229638877.1">
    <property type="nucleotide sequence ID" value="NZ_JADWDC010000004.1"/>
</dbReference>
<dbReference type="GO" id="GO:0016491">
    <property type="term" value="F:oxidoreductase activity"/>
    <property type="evidence" value="ECO:0007669"/>
    <property type="project" value="InterPro"/>
</dbReference>
<dbReference type="EMBL" id="JADWDC010000004">
    <property type="protein sequence ID" value="MCC0175878.1"/>
    <property type="molecule type" value="Genomic_DNA"/>
</dbReference>
<reference evidence="3" key="1">
    <citation type="journal article" date="2021" name="Antonie Van Leeuwenhoek">
        <title>Draft genome and description of Waterburya agarophytonicola gen. nov. sp. nov. (Pleurocapsales, Cyanobacteria): a seaweed symbiont.</title>
        <authorList>
            <person name="Bonthond G."/>
            <person name="Shalygin S."/>
            <person name="Bayer T."/>
            <person name="Weinberger F."/>
        </authorList>
    </citation>
    <scope>NUCLEOTIDE SEQUENCE</scope>
    <source>
        <strain evidence="3">KI4</strain>
    </source>
</reference>
<proteinExistence type="predicted"/>
<dbReference type="GO" id="GO:0046872">
    <property type="term" value="F:metal ion binding"/>
    <property type="evidence" value="ECO:0007669"/>
    <property type="project" value="InterPro"/>
</dbReference>
<accession>A0A964BM10</accession>
<comment type="caution">
    <text evidence="3">The sequence shown here is derived from an EMBL/GenBank/DDBJ whole genome shotgun (WGS) entry which is preliminary data.</text>
</comment>
<dbReference type="InterPro" id="IPR009078">
    <property type="entry name" value="Ferritin-like_SF"/>
</dbReference>
<dbReference type="PROSITE" id="PS50905">
    <property type="entry name" value="FERRITIN_LIKE"/>
    <property type="match status" value="1"/>
</dbReference>
<dbReference type="InterPro" id="IPR012347">
    <property type="entry name" value="Ferritin-like"/>
</dbReference>
<keyword evidence="1" id="KW-0472">Membrane</keyword>
<dbReference type="Pfam" id="PF02915">
    <property type="entry name" value="Rubrerythrin"/>
    <property type="match status" value="1"/>
</dbReference>
<dbReference type="PANTHER" id="PTHR33746:SF4">
    <property type="entry name" value="RUBRERYTHRIN"/>
    <property type="match status" value="1"/>
</dbReference>
<dbReference type="Gene3D" id="1.20.1260.10">
    <property type="match status" value="1"/>
</dbReference>
<feature type="transmembrane region" description="Helical" evidence="1">
    <location>
        <begin position="14"/>
        <end position="31"/>
    </location>
</feature>
<dbReference type="InterPro" id="IPR009040">
    <property type="entry name" value="Ferritin-like_diiron"/>
</dbReference>
<dbReference type="PANTHER" id="PTHR33746">
    <property type="entry name" value="RUBRERYTHRIN"/>
    <property type="match status" value="1"/>
</dbReference>
<dbReference type="InterPro" id="IPR003251">
    <property type="entry name" value="Rr_diiron-bd_dom"/>
</dbReference>
<organism evidence="3 4">
    <name type="scientific">Waterburya agarophytonicola KI4</name>
    <dbReference type="NCBI Taxonomy" id="2874699"/>
    <lineage>
        <taxon>Bacteria</taxon>
        <taxon>Bacillati</taxon>
        <taxon>Cyanobacteriota</taxon>
        <taxon>Cyanophyceae</taxon>
        <taxon>Pleurocapsales</taxon>
        <taxon>Hyellaceae</taxon>
        <taxon>Waterburya</taxon>
        <taxon>Waterburya agarophytonicola</taxon>
    </lineage>
</organism>
<dbReference type="CDD" id="cd01041">
    <property type="entry name" value="Rubrerythrin"/>
    <property type="match status" value="1"/>
</dbReference>
<evidence type="ECO:0000259" key="2">
    <source>
        <dbReference type="PROSITE" id="PS50905"/>
    </source>
</evidence>
<evidence type="ECO:0000313" key="4">
    <source>
        <dbReference type="Proteomes" id="UP000729733"/>
    </source>
</evidence>
<keyword evidence="4" id="KW-1185">Reference proteome</keyword>
<dbReference type="SUPFAM" id="SSF47240">
    <property type="entry name" value="Ferritin-like"/>
    <property type="match status" value="1"/>
</dbReference>
<evidence type="ECO:0000256" key="1">
    <source>
        <dbReference type="SAM" id="Phobius"/>
    </source>
</evidence>
<dbReference type="Proteomes" id="UP000729733">
    <property type="component" value="Unassembled WGS sequence"/>
</dbReference>